<feature type="domain" description="DH" evidence="1">
    <location>
        <begin position="83"/>
        <end position="247"/>
    </location>
</feature>
<dbReference type="OrthoDB" id="8059989at2759"/>
<dbReference type="Gene3D" id="1.20.900.10">
    <property type="entry name" value="Dbl homology (DH) domain"/>
    <property type="match status" value="1"/>
</dbReference>
<dbReference type="AlphaFoldDB" id="A0A1B7TFZ6"/>
<accession>A0A1B7TFZ6</accession>
<evidence type="ECO:0000313" key="2">
    <source>
        <dbReference type="EMBL" id="OBA27575.1"/>
    </source>
</evidence>
<sequence>MATINSSNCSDNSILSEINQHNNVNSLISMDSTTIYNKKSNNDSYLNIIQMSPSSFSLSPTKPESIQEIKSTAIKELLKNKKQLDYITNEIVITEEQYVEHLNFLKNNFLKFLINEPIFNMLNYCIKNLISIHKNLSDQLNTIINKPFNDSLVKIDTITMKISNAVSIYFYENYIKIYYIILRMMNEENTELNQVINNLNNLITLTKYEKNNEKQDKNNFTNMSFKSLMQAPINRIMKYKIFISRILVNYVADPFYKVNIAEHLNELLIKLEKIDDFQLDYITTVKVKKNIYTNKEYNCNIDKKQRKKKSNNNTNTTDSLRFISKRYAIKHEKPQFSIVYNTDCIALLFKSHLLILEPADSRNSETTTSTFNNNNSNGKLMIKLCIPLEITDITNKFDDGLMTTLVNTVKIVTEYNFLKYEILITCWNDIEFENFNNKLKHLRDFYNSNENLVYNSKNANNYTLSIESLINIKSLQFNNINHIFKQFN</sequence>
<dbReference type="PROSITE" id="PS50010">
    <property type="entry name" value="DH_2"/>
    <property type="match status" value="1"/>
</dbReference>
<comment type="caution">
    <text evidence="2">The sequence shown here is derived from an EMBL/GenBank/DDBJ whole genome shotgun (WGS) entry which is preliminary data.</text>
</comment>
<dbReference type="SMART" id="SM00325">
    <property type="entry name" value="RhoGEF"/>
    <property type="match status" value="1"/>
</dbReference>
<gene>
    <name evidence="2" type="ORF">HANVADRAFT_6263</name>
</gene>
<dbReference type="InterPro" id="IPR035899">
    <property type="entry name" value="DBL_dom_sf"/>
</dbReference>
<name>A0A1B7TFZ6_9ASCO</name>
<evidence type="ECO:0000259" key="1">
    <source>
        <dbReference type="PROSITE" id="PS50010"/>
    </source>
</evidence>
<dbReference type="SUPFAM" id="SSF48065">
    <property type="entry name" value="DBL homology domain (DH-domain)"/>
    <property type="match status" value="1"/>
</dbReference>
<dbReference type="Pfam" id="PF00621">
    <property type="entry name" value="RhoGEF"/>
    <property type="match status" value="1"/>
</dbReference>
<keyword evidence="3" id="KW-1185">Reference proteome</keyword>
<dbReference type="InterPro" id="IPR000219">
    <property type="entry name" value="DH_dom"/>
</dbReference>
<proteinExistence type="predicted"/>
<reference evidence="3" key="1">
    <citation type="journal article" date="2016" name="Proc. Natl. Acad. Sci. U.S.A.">
        <title>Comparative genomics of biotechnologically important yeasts.</title>
        <authorList>
            <person name="Riley R."/>
            <person name="Haridas S."/>
            <person name="Wolfe K.H."/>
            <person name="Lopes M.R."/>
            <person name="Hittinger C.T."/>
            <person name="Goeker M."/>
            <person name="Salamov A.A."/>
            <person name="Wisecaver J.H."/>
            <person name="Long T.M."/>
            <person name="Calvey C.H."/>
            <person name="Aerts A.L."/>
            <person name="Barry K.W."/>
            <person name="Choi C."/>
            <person name="Clum A."/>
            <person name="Coughlan A.Y."/>
            <person name="Deshpande S."/>
            <person name="Douglass A.P."/>
            <person name="Hanson S.J."/>
            <person name="Klenk H.-P."/>
            <person name="LaButti K.M."/>
            <person name="Lapidus A."/>
            <person name="Lindquist E.A."/>
            <person name="Lipzen A.M."/>
            <person name="Meier-Kolthoff J.P."/>
            <person name="Ohm R.A."/>
            <person name="Otillar R.P."/>
            <person name="Pangilinan J.L."/>
            <person name="Peng Y."/>
            <person name="Rokas A."/>
            <person name="Rosa C.A."/>
            <person name="Scheuner C."/>
            <person name="Sibirny A.A."/>
            <person name="Slot J.C."/>
            <person name="Stielow J.B."/>
            <person name="Sun H."/>
            <person name="Kurtzman C.P."/>
            <person name="Blackwell M."/>
            <person name="Grigoriev I.V."/>
            <person name="Jeffries T.W."/>
        </authorList>
    </citation>
    <scope>NUCLEOTIDE SEQUENCE [LARGE SCALE GENOMIC DNA]</scope>
    <source>
        <strain evidence="3">NRRL Y-1626</strain>
    </source>
</reference>
<dbReference type="EMBL" id="LXPE01000008">
    <property type="protein sequence ID" value="OBA27575.1"/>
    <property type="molecule type" value="Genomic_DNA"/>
</dbReference>
<protein>
    <recommendedName>
        <fullName evidence="1">DH domain-containing protein</fullName>
    </recommendedName>
</protein>
<organism evidence="2 3">
    <name type="scientific">Hanseniaspora valbyensis NRRL Y-1626</name>
    <dbReference type="NCBI Taxonomy" id="766949"/>
    <lineage>
        <taxon>Eukaryota</taxon>
        <taxon>Fungi</taxon>
        <taxon>Dikarya</taxon>
        <taxon>Ascomycota</taxon>
        <taxon>Saccharomycotina</taxon>
        <taxon>Saccharomycetes</taxon>
        <taxon>Saccharomycodales</taxon>
        <taxon>Saccharomycodaceae</taxon>
        <taxon>Hanseniaspora</taxon>
    </lineage>
</organism>
<evidence type="ECO:0000313" key="3">
    <source>
        <dbReference type="Proteomes" id="UP000092321"/>
    </source>
</evidence>
<dbReference type="GO" id="GO:0005085">
    <property type="term" value="F:guanyl-nucleotide exchange factor activity"/>
    <property type="evidence" value="ECO:0007669"/>
    <property type="project" value="InterPro"/>
</dbReference>
<dbReference type="Proteomes" id="UP000092321">
    <property type="component" value="Unassembled WGS sequence"/>
</dbReference>